<evidence type="ECO:0000313" key="1">
    <source>
        <dbReference type="EMBL" id="AZG77528.1"/>
    </source>
</evidence>
<organism evidence="1 2">
    <name type="scientific">Methylocystis rosea</name>
    <dbReference type="NCBI Taxonomy" id="173366"/>
    <lineage>
        <taxon>Bacteria</taxon>
        <taxon>Pseudomonadati</taxon>
        <taxon>Pseudomonadota</taxon>
        <taxon>Alphaproteobacteria</taxon>
        <taxon>Hyphomicrobiales</taxon>
        <taxon>Methylocystaceae</taxon>
        <taxon>Methylocystis</taxon>
    </lineage>
</organism>
<proteinExistence type="predicted"/>
<name>A0A3G8M9M5_9HYPH</name>
<accession>A0A3G8M9M5</accession>
<dbReference type="RefSeq" id="WP_124739195.1">
    <property type="nucleotide sequence ID" value="NZ_CP034086.1"/>
</dbReference>
<dbReference type="Proteomes" id="UP000273982">
    <property type="component" value="Chromosome"/>
</dbReference>
<dbReference type="AlphaFoldDB" id="A0A3G8M9M5"/>
<gene>
    <name evidence="1" type="ORF">EHO51_12740</name>
</gene>
<sequence length="159" mass="17027">MEQVELSEEKRACLVYVTATEAGRHKVRAGLEGSGYTVCEVKVENDAAIAAQAGETELPAALVACISGSSLCVFLLPEMENEDCILGDAAGLSNQLGKRTIGIVAGARMKYPPTFEDQAESMLRLGSERLADAISGAEIWEKPDRSIVSDRATVHIRCQ</sequence>
<protein>
    <submittedName>
        <fullName evidence="1">Uncharacterized protein</fullName>
    </submittedName>
</protein>
<dbReference type="KEGG" id="mros:EHO51_12740"/>
<reference evidence="1 2" key="1">
    <citation type="submission" date="2018-11" db="EMBL/GenBank/DDBJ databases">
        <title>Genome squencing of methanotrophic bacteria isolated from alkaline groundwater in Korea.</title>
        <authorList>
            <person name="Nguyen L.N."/>
        </authorList>
    </citation>
    <scope>NUCLEOTIDE SEQUENCE [LARGE SCALE GENOMIC DNA]</scope>
    <source>
        <strain evidence="1 2">GW6</strain>
    </source>
</reference>
<dbReference type="EMBL" id="CP034086">
    <property type="protein sequence ID" value="AZG77528.1"/>
    <property type="molecule type" value="Genomic_DNA"/>
</dbReference>
<evidence type="ECO:0000313" key="2">
    <source>
        <dbReference type="Proteomes" id="UP000273982"/>
    </source>
</evidence>